<comment type="caution">
    <text evidence="7">The sequence shown here is derived from an EMBL/GenBank/DDBJ whole genome shotgun (WGS) entry which is preliminary data.</text>
</comment>
<dbReference type="PANTHER" id="PTHR30520">
    <property type="entry name" value="FORMATE TRANSPORTER-RELATED"/>
    <property type="match status" value="1"/>
</dbReference>
<proteinExistence type="inferred from homology"/>
<organism evidence="7 8">
    <name type="scientific">Blautia faecicola</name>
    <dbReference type="NCBI Taxonomy" id="2509240"/>
    <lineage>
        <taxon>Bacteria</taxon>
        <taxon>Bacillati</taxon>
        <taxon>Bacillota</taxon>
        <taxon>Clostridia</taxon>
        <taxon>Lachnospirales</taxon>
        <taxon>Lachnospiraceae</taxon>
        <taxon>Blautia</taxon>
    </lineage>
</organism>
<dbReference type="InterPro" id="IPR024002">
    <property type="entry name" value="For/NO2_transpt_CS"/>
</dbReference>
<feature type="transmembrane region" description="Helical" evidence="6">
    <location>
        <begin position="152"/>
        <end position="175"/>
    </location>
</feature>
<comment type="subcellular location">
    <subcellularLocation>
        <location evidence="1">Membrane</location>
        <topology evidence="1">Multi-pass membrane protein</topology>
    </subcellularLocation>
</comment>
<evidence type="ECO:0000256" key="1">
    <source>
        <dbReference type="ARBA" id="ARBA00004141"/>
    </source>
</evidence>
<feature type="transmembrane region" description="Helical" evidence="6">
    <location>
        <begin position="226"/>
        <end position="252"/>
    </location>
</feature>
<evidence type="ECO:0000313" key="7">
    <source>
        <dbReference type="EMBL" id="RXS74881.1"/>
    </source>
</evidence>
<feature type="transmembrane region" description="Helical" evidence="6">
    <location>
        <begin position="25"/>
        <end position="48"/>
    </location>
</feature>
<dbReference type="AlphaFoldDB" id="A0A4Q1RGU7"/>
<protein>
    <submittedName>
        <fullName evidence="7">Formate/nitrite transporter family protein</fullName>
    </submittedName>
</protein>
<dbReference type="PROSITE" id="PS01005">
    <property type="entry name" value="FORMATE_NITRITE_TP_1"/>
    <property type="match status" value="1"/>
</dbReference>
<keyword evidence="4 6" id="KW-0472">Membrane</keyword>
<name>A0A4Q1RGU7_9FIRM</name>
<dbReference type="RefSeq" id="WP_129257430.1">
    <property type="nucleotide sequence ID" value="NZ_SDKC01000001.1"/>
</dbReference>
<keyword evidence="2 6" id="KW-0812">Transmembrane</keyword>
<evidence type="ECO:0000313" key="8">
    <source>
        <dbReference type="Proteomes" id="UP000290106"/>
    </source>
</evidence>
<keyword evidence="3 6" id="KW-1133">Transmembrane helix</keyword>
<gene>
    <name evidence="7" type="ORF">ETP43_06370</name>
</gene>
<dbReference type="EMBL" id="SDKC01000001">
    <property type="protein sequence ID" value="RXS74881.1"/>
    <property type="molecule type" value="Genomic_DNA"/>
</dbReference>
<feature type="transmembrane region" description="Helical" evidence="6">
    <location>
        <begin position="187"/>
        <end position="206"/>
    </location>
</feature>
<sequence length="256" mass="26997">MFHEEYTALCNAGVAKNNLLKKNPLGYFISSMVAGMFISFGSMVAFVLGQSMDGNGAAAAVKLIQSVAFASALSLVVMAGAELFTGNNLVMAAASLRKKVSWADTVRLWCVCWIGNLIASLLCVVAFQLTGLPTAGDGAIADYFIKISSAKVSLGVGQILVRAILCNILVCLAVWCGTKMKTESGKLIMIFWCILIFMTCGFEHSIADMSIIGIGVANGGITVGQYLYTVLLATVGNIIGGAVFVAVPYHVISKEK</sequence>
<evidence type="ECO:0000256" key="4">
    <source>
        <dbReference type="ARBA" id="ARBA00023136"/>
    </source>
</evidence>
<dbReference type="InterPro" id="IPR000292">
    <property type="entry name" value="For/NO2_transpt"/>
</dbReference>
<feature type="transmembrane region" description="Helical" evidence="6">
    <location>
        <begin position="68"/>
        <end position="96"/>
    </location>
</feature>
<dbReference type="GO" id="GO:0015499">
    <property type="term" value="F:formate transmembrane transporter activity"/>
    <property type="evidence" value="ECO:0007669"/>
    <property type="project" value="TreeGrafter"/>
</dbReference>
<dbReference type="PROSITE" id="PS01006">
    <property type="entry name" value="FORMATE_NITRITE_TP_2"/>
    <property type="match status" value="1"/>
</dbReference>
<evidence type="ECO:0000256" key="6">
    <source>
        <dbReference type="SAM" id="Phobius"/>
    </source>
</evidence>
<dbReference type="InterPro" id="IPR023271">
    <property type="entry name" value="Aquaporin-like"/>
</dbReference>
<keyword evidence="8" id="KW-1185">Reference proteome</keyword>
<dbReference type="Gene3D" id="1.20.1080.10">
    <property type="entry name" value="Glycerol uptake facilitator protein"/>
    <property type="match status" value="1"/>
</dbReference>
<dbReference type="Proteomes" id="UP000290106">
    <property type="component" value="Unassembled WGS sequence"/>
</dbReference>
<reference evidence="7 8" key="1">
    <citation type="submission" date="2019-01" db="EMBL/GenBank/DDBJ databases">
        <title>Blautia sp. nov. KGMB01111 isolated human feces.</title>
        <authorList>
            <person name="Park J.-E."/>
            <person name="Kim J.-S."/>
            <person name="Park S.-H."/>
        </authorList>
    </citation>
    <scope>NUCLEOTIDE SEQUENCE [LARGE SCALE GENOMIC DNA]</scope>
    <source>
        <strain evidence="7 8">KGMB01111</strain>
    </source>
</reference>
<dbReference type="GO" id="GO:0005886">
    <property type="term" value="C:plasma membrane"/>
    <property type="evidence" value="ECO:0007669"/>
    <property type="project" value="TreeGrafter"/>
</dbReference>
<comment type="similarity">
    <text evidence="5">Belongs to the FNT transporter (TC 1.A.16) family.</text>
</comment>
<dbReference type="OrthoDB" id="9786493at2"/>
<evidence type="ECO:0000256" key="5">
    <source>
        <dbReference type="ARBA" id="ARBA00049660"/>
    </source>
</evidence>
<feature type="transmembrane region" description="Helical" evidence="6">
    <location>
        <begin position="108"/>
        <end position="132"/>
    </location>
</feature>
<evidence type="ECO:0000256" key="2">
    <source>
        <dbReference type="ARBA" id="ARBA00022692"/>
    </source>
</evidence>
<accession>A0A4Q1RGU7</accession>
<dbReference type="Pfam" id="PF01226">
    <property type="entry name" value="Form_Nir_trans"/>
    <property type="match status" value="1"/>
</dbReference>
<dbReference type="PANTHER" id="PTHR30520:SF8">
    <property type="entry name" value="NITRITE TRANSPORTER NIRC"/>
    <property type="match status" value="1"/>
</dbReference>
<evidence type="ECO:0000256" key="3">
    <source>
        <dbReference type="ARBA" id="ARBA00022989"/>
    </source>
</evidence>